<proteinExistence type="predicted"/>
<evidence type="ECO:0000313" key="9">
    <source>
        <dbReference type="Proteomes" id="UP000494206"/>
    </source>
</evidence>
<keyword evidence="3 7" id="KW-0812">Transmembrane</keyword>
<evidence type="ECO:0000256" key="3">
    <source>
        <dbReference type="ARBA" id="ARBA00022692"/>
    </source>
</evidence>
<evidence type="ECO:0000256" key="5">
    <source>
        <dbReference type="ARBA" id="ARBA00023136"/>
    </source>
</evidence>
<dbReference type="Pfam" id="PF04142">
    <property type="entry name" value="Nuc_sug_transp"/>
    <property type="match status" value="1"/>
</dbReference>
<feature type="region of interest" description="Disordered" evidence="6">
    <location>
        <begin position="89"/>
        <end position="108"/>
    </location>
</feature>
<dbReference type="InterPro" id="IPR007271">
    <property type="entry name" value="Nuc_sug_transpt"/>
</dbReference>
<dbReference type="GO" id="GO:0015165">
    <property type="term" value="F:pyrimidine nucleotide-sugar transmembrane transporter activity"/>
    <property type="evidence" value="ECO:0007669"/>
    <property type="project" value="InterPro"/>
</dbReference>
<keyword evidence="5 7" id="KW-0472">Membrane</keyword>
<gene>
    <name evidence="8" type="ORF">CBOVIS_LOCUS7895</name>
</gene>
<reference evidence="8 9" key="1">
    <citation type="submission" date="2020-04" db="EMBL/GenBank/DDBJ databases">
        <authorList>
            <person name="Laetsch R D."/>
            <person name="Stevens L."/>
            <person name="Kumar S."/>
            <person name="Blaxter L. M."/>
        </authorList>
    </citation>
    <scope>NUCLEOTIDE SEQUENCE [LARGE SCALE GENOMIC DNA]</scope>
</reference>
<dbReference type="OrthoDB" id="408493at2759"/>
<evidence type="ECO:0000256" key="6">
    <source>
        <dbReference type="SAM" id="MobiDB-lite"/>
    </source>
</evidence>
<dbReference type="AlphaFoldDB" id="A0A8S1F4U8"/>
<evidence type="ECO:0008006" key="10">
    <source>
        <dbReference type="Google" id="ProtNLM"/>
    </source>
</evidence>
<evidence type="ECO:0000256" key="1">
    <source>
        <dbReference type="ARBA" id="ARBA00004141"/>
    </source>
</evidence>
<accession>A0A8S1F4U8</accession>
<organism evidence="8 9">
    <name type="scientific">Caenorhabditis bovis</name>
    <dbReference type="NCBI Taxonomy" id="2654633"/>
    <lineage>
        <taxon>Eukaryota</taxon>
        <taxon>Metazoa</taxon>
        <taxon>Ecdysozoa</taxon>
        <taxon>Nematoda</taxon>
        <taxon>Chromadorea</taxon>
        <taxon>Rhabditida</taxon>
        <taxon>Rhabditina</taxon>
        <taxon>Rhabditomorpha</taxon>
        <taxon>Rhabditoidea</taxon>
        <taxon>Rhabditidae</taxon>
        <taxon>Peloderinae</taxon>
        <taxon>Caenorhabditis</taxon>
    </lineage>
</organism>
<comment type="subcellular location">
    <subcellularLocation>
        <location evidence="1">Membrane</location>
        <topology evidence="1">Multi-pass membrane protein</topology>
    </subcellularLocation>
</comment>
<keyword evidence="2" id="KW-0762">Sugar transport</keyword>
<evidence type="ECO:0000313" key="8">
    <source>
        <dbReference type="EMBL" id="CAB3405732.1"/>
    </source>
</evidence>
<feature type="transmembrane region" description="Helical" evidence="7">
    <location>
        <begin position="7"/>
        <end position="27"/>
    </location>
</feature>
<keyword evidence="2" id="KW-0813">Transport</keyword>
<keyword evidence="4 7" id="KW-1133">Transmembrane helix</keyword>
<dbReference type="EMBL" id="CADEPM010000005">
    <property type="protein sequence ID" value="CAB3405732.1"/>
    <property type="molecule type" value="Genomic_DNA"/>
</dbReference>
<evidence type="ECO:0000256" key="4">
    <source>
        <dbReference type="ARBA" id="ARBA00022989"/>
    </source>
</evidence>
<evidence type="ECO:0000256" key="7">
    <source>
        <dbReference type="SAM" id="Phobius"/>
    </source>
</evidence>
<dbReference type="GO" id="GO:0000139">
    <property type="term" value="C:Golgi membrane"/>
    <property type="evidence" value="ECO:0007669"/>
    <property type="project" value="InterPro"/>
</dbReference>
<evidence type="ECO:0000256" key="2">
    <source>
        <dbReference type="ARBA" id="ARBA00022597"/>
    </source>
</evidence>
<dbReference type="Proteomes" id="UP000494206">
    <property type="component" value="Unassembled WGS sequence"/>
</dbReference>
<sequence length="108" mass="11730">MIQGFDWAVWVTVGINAFGGLVVAVVIKYADNILKAFATSVAIVLNCIASYFLFDFRPTMLFVFGAAGVIAAVFAYSIYPYKASHQALPTEAPKPETEMVAISETDKK</sequence>
<comment type="caution">
    <text evidence="8">The sequence shown here is derived from an EMBL/GenBank/DDBJ whole genome shotgun (WGS) entry which is preliminary data.</text>
</comment>
<keyword evidence="9" id="KW-1185">Reference proteome</keyword>
<protein>
    <recommendedName>
        <fullName evidence="10">Nucleotide-sugar transporter</fullName>
    </recommendedName>
</protein>
<name>A0A8S1F4U8_9PELO</name>
<feature type="transmembrane region" description="Helical" evidence="7">
    <location>
        <begin position="61"/>
        <end position="79"/>
    </location>
</feature>
<dbReference type="PANTHER" id="PTHR10231">
    <property type="entry name" value="NUCLEOTIDE-SUGAR TRANSMEMBRANE TRANSPORTER"/>
    <property type="match status" value="1"/>
</dbReference>
<feature type="transmembrane region" description="Helical" evidence="7">
    <location>
        <begin position="33"/>
        <end position="54"/>
    </location>
</feature>